<protein>
    <submittedName>
        <fullName evidence="1">Uncharacterized protein</fullName>
    </submittedName>
</protein>
<dbReference type="Proteomes" id="UP000008022">
    <property type="component" value="Unassembled WGS sequence"/>
</dbReference>
<proteinExistence type="predicted"/>
<keyword evidence="2" id="KW-1185">Reference proteome</keyword>
<dbReference type="EnsemblPlants" id="ORUFI02G13170.1">
    <property type="protein sequence ID" value="ORUFI02G13170.1"/>
    <property type="gene ID" value="ORUFI02G13170"/>
</dbReference>
<evidence type="ECO:0000313" key="2">
    <source>
        <dbReference type="Proteomes" id="UP000008022"/>
    </source>
</evidence>
<reference evidence="1" key="2">
    <citation type="submission" date="2015-06" db="UniProtKB">
        <authorList>
            <consortium name="EnsemblPlants"/>
        </authorList>
    </citation>
    <scope>IDENTIFICATION</scope>
</reference>
<reference evidence="2" key="1">
    <citation type="submission" date="2013-06" db="EMBL/GenBank/DDBJ databases">
        <authorList>
            <person name="Zhao Q."/>
        </authorList>
    </citation>
    <scope>NUCLEOTIDE SEQUENCE</scope>
    <source>
        <strain evidence="2">cv. W1943</strain>
    </source>
</reference>
<accession>A0A0E0NDD2</accession>
<evidence type="ECO:0000313" key="1">
    <source>
        <dbReference type="EnsemblPlants" id="ORUFI02G13170.1"/>
    </source>
</evidence>
<organism evidence="1 2">
    <name type="scientific">Oryza rufipogon</name>
    <name type="common">Brownbeard rice</name>
    <name type="synonym">Asian wild rice</name>
    <dbReference type="NCBI Taxonomy" id="4529"/>
    <lineage>
        <taxon>Eukaryota</taxon>
        <taxon>Viridiplantae</taxon>
        <taxon>Streptophyta</taxon>
        <taxon>Embryophyta</taxon>
        <taxon>Tracheophyta</taxon>
        <taxon>Spermatophyta</taxon>
        <taxon>Magnoliopsida</taxon>
        <taxon>Liliopsida</taxon>
        <taxon>Poales</taxon>
        <taxon>Poaceae</taxon>
        <taxon>BOP clade</taxon>
        <taxon>Oryzoideae</taxon>
        <taxon>Oryzeae</taxon>
        <taxon>Oryzinae</taxon>
        <taxon>Oryza</taxon>
    </lineage>
</organism>
<dbReference type="HOGENOM" id="CLU_2007684_0_0_1"/>
<dbReference type="Gramene" id="ORUFI02G13170.1">
    <property type="protein sequence ID" value="ORUFI02G13170.1"/>
    <property type="gene ID" value="ORUFI02G13170"/>
</dbReference>
<dbReference type="AlphaFoldDB" id="A0A0E0NDD2"/>
<sequence length="124" mass="14532">MAQIRSADMACDQKGGLHGKELTPEGDFLVAFLRFGLLYFLLEDEQCDTLIWVDPEWHPKVQKAFEQLWHLLERTNPGRRRSEWTCYVEKKNKGRRGNEARAGNGSPSFRYENFIREEVVQTEN</sequence>
<name>A0A0E0NDD2_ORYRU</name>